<reference evidence="3" key="1">
    <citation type="submission" date="2023-03" db="EMBL/GenBank/DDBJ databases">
        <title>Actinorhabdospora filicis NBRC 111898.</title>
        <authorList>
            <person name="Ichikawa N."/>
            <person name="Sato H."/>
            <person name="Tonouchi N."/>
        </authorList>
    </citation>
    <scope>NUCLEOTIDE SEQUENCE</scope>
    <source>
        <strain evidence="3">NBRC 111898</strain>
    </source>
</reference>
<feature type="transmembrane region" description="Helical" evidence="1">
    <location>
        <begin position="249"/>
        <end position="272"/>
    </location>
</feature>
<evidence type="ECO:0000256" key="1">
    <source>
        <dbReference type="SAM" id="Phobius"/>
    </source>
</evidence>
<dbReference type="RefSeq" id="WP_285665860.1">
    <property type="nucleotide sequence ID" value="NZ_BSTX01000004.1"/>
</dbReference>
<accession>A0A9W6SR19</accession>
<feature type="transmembrane region" description="Helical" evidence="1">
    <location>
        <begin position="163"/>
        <end position="185"/>
    </location>
</feature>
<protein>
    <submittedName>
        <fullName evidence="3">Teicoplanin resistance protein VanZ</fullName>
    </submittedName>
</protein>
<dbReference type="PANTHER" id="PTHR36834">
    <property type="entry name" value="MEMBRANE PROTEIN-RELATED"/>
    <property type="match status" value="1"/>
</dbReference>
<feature type="transmembrane region" description="Helical" evidence="1">
    <location>
        <begin position="44"/>
        <end position="62"/>
    </location>
</feature>
<dbReference type="AlphaFoldDB" id="A0A9W6SR19"/>
<dbReference type="InterPro" id="IPR006976">
    <property type="entry name" value="VanZ-like"/>
</dbReference>
<feature type="transmembrane region" description="Helical" evidence="1">
    <location>
        <begin position="206"/>
        <end position="229"/>
    </location>
</feature>
<dbReference type="Proteomes" id="UP001165079">
    <property type="component" value="Unassembled WGS sequence"/>
</dbReference>
<keyword evidence="1" id="KW-1133">Transmembrane helix</keyword>
<feature type="transmembrane region" description="Helical" evidence="1">
    <location>
        <begin position="98"/>
        <end position="117"/>
    </location>
</feature>
<organism evidence="3 4">
    <name type="scientific">Actinorhabdospora filicis</name>
    <dbReference type="NCBI Taxonomy" id="1785913"/>
    <lineage>
        <taxon>Bacteria</taxon>
        <taxon>Bacillati</taxon>
        <taxon>Actinomycetota</taxon>
        <taxon>Actinomycetes</taxon>
        <taxon>Micromonosporales</taxon>
        <taxon>Micromonosporaceae</taxon>
        <taxon>Actinorhabdospora</taxon>
    </lineage>
</organism>
<evidence type="ECO:0000313" key="4">
    <source>
        <dbReference type="Proteomes" id="UP001165079"/>
    </source>
</evidence>
<evidence type="ECO:0000313" key="3">
    <source>
        <dbReference type="EMBL" id="GLZ80622.1"/>
    </source>
</evidence>
<feature type="domain" description="VanZ-like" evidence="2">
    <location>
        <begin position="49"/>
        <end position="177"/>
    </location>
</feature>
<keyword evidence="4" id="KW-1185">Reference proteome</keyword>
<feature type="transmembrane region" description="Helical" evidence="1">
    <location>
        <begin position="129"/>
        <end position="151"/>
    </location>
</feature>
<feature type="transmembrane region" description="Helical" evidence="1">
    <location>
        <begin position="284"/>
        <end position="304"/>
    </location>
</feature>
<name>A0A9W6SR19_9ACTN</name>
<keyword evidence="1" id="KW-0812">Transmembrane</keyword>
<dbReference type="InterPro" id="IPR053150">
    <property type="entry name" value="Teicoplanin_resist-assoc"/>
</dbReference>
<feature type="transmembrane region" description="Helical" evidence="1">
    <location>
        <begin position="310"/>
        <end position="331"/>
    </location>
</feature>
<keyword evidence="1" id="KW-0472">Membrane</keyword>
<feature type="transmembrane region" description="Helical" evidence="1">
    <location>
        <begin position="12"/>
        <end position="32"/>
    </location>
</feature>
<dbReference type="EMBL" id="BSTX01000004">
    <property type="protein sequence ID" value="GLZ80622.1"/>
    <property type="molecule type" value="Genomic_DNA"/>
</dbReference>
<proteinExistence type="predicted"/>
<dbReference type="Pfam" id="PF04892">
    <property type="entry name" value="VanZ"/>
    <property type="match status" value="1"/>
</dbReference>
<comment type="caution">
    <text evidence="3">The sequence shown here is derived from an EMBL/GenBank/DDBJ whole genome shotgun (WGS) entry which is preliminary data.</text>
</comment>
<dbReference type="PANTHER" id="PTHR36834:SF1">
    <property type="entry name" value="INTEGRAL MEMBRANE PROTEIN"/>
    <property type="match status" value="1"/>
</dbReference>
<evidence type="ECO:0000259" key="2">
    <source>
        <dbReference type="Pfam" id="PF04892"/>
    </source>
</evidence>
<gene>
    <name evidence="3" type="ORF">Afil01_54290</name>
</gene>
<sequence>MFDHYLLPVRTAVLLFPTVALAIVIPAAVIAYRGRGRAGGWTTVVFYTFVFYLLAAFMQTVIPLPADPQEVCRTSTYAAHPQLRPFYFLDDIAAQGTAALWPTLLNVALLFPLGVYLRYLWKRGLAATTLIALGTSLFFETTQLTGLWFVYPCPYRQFNVDDLMCNTAGAVLGWLIAGPVIRILPRIDRQGERARWAGRVTFTRRALAYVTDLIGWAIAVTLTLGVLVLVHVAVPDGLLVAVGAGVGLLWFWIVPALTGATVGKHLVLLTLVGTGGRRAGAGALLLRYAILLSPLWLTWLGFLGGGGETLQWLLLAAVIVAWVWSPLAALVRKDHLAPYERLTATRNEARITSAGPLP</sequence>